<feature type="domain" description="TNase-like" evidence="1">
    <location>
        <begin position="19"/>
        <end position="63"/>
    </location>
</feature>
<comment type="caution">
    <text evidence="2">The sequence shown here is derived from an EMBL/GenBank/DDBJ whole genome shotgun (WGS) entry which is preliminary data.</text>
</comment>
<dbReference type="SUPFAM" id="SSF50199">
    <property type="entry name" value="Staphylococcal nuclease"/>
    <property type="match status" value="1"/>
</dbReference>
<dbReference type="Gene3D" id="2.40.50.90">
    <property type="match status" value="1"/>
</dbReference>
<dbReference type="AlphaFoldDB" id="A0A919ALH5"/>
<gene>
    <name evidence="2" type="ORF">GCM10017044_05690</name>
</gene>
<name>A0A919ALH5_9PROT</name>
<evidence type="ECO:0000259" key="1">
    <source>
        <dbReference type="Pfam" id="PF00565"/>
    </source>
</evidence>
<dbReference type="Proteomes" id="UP000630923">
    <property type="component" value="Unassembled WGS sequence"/>
</dbReference>
<sequence length="170" mass="19518">MPDGTPVVSLFTEDDTGNTVHIQQFLIKSGHAFVWPSSRNQVQLAVLYRLEEEARLQKKGLWASEHYHPRQVPDDFLQAGRFMLVHGTVQSSQTVKATHYLNFGADWRKDFTAELPRRIWQDIPDGESFTGKNIEVRGWVDLRGGPRILVRNPYQIRLLNQPANIEAKPD</sequence>
<dbReference type="InterPro" id="IPR035437">
    <property type="entry name" value="SNase_OB-fold_sf"/>
</dbReference>
<dbReference type="InterPro" id="IPR016071">
    <property type="entry name" value="Staphylococal_nuclease_OB-fold"/>
</dbReference>
<protein>
    <recommendedName>
        <fullName evidence="1">TNase-like domain-containing protein</fullName>
    </recommendedName>
</protein>
<keyword evidence="3" id="KW-1185">Reference proteome</keyword>
<proteinExistence type="predicted"/>
<accession>A0A919ALH5</accession>
<organism evidence="2 3">
    <name type="scientific">Kordiimonas sediminis</name>
    <dbReference type="NCBI Taxonomy" id="1735581"/>
    <lineage>
        <taxon>Bacteria</taxon>
        <taxon>Pseudomonadati</taxon>
        <taxon>Pseudomonadota</taxon>
        <taxon>Alphaproteobacteria</taxon>
        <taxon>Kordiimonadales</taxon>
        <taxon>Kordiimonadaceae</taxon>
        <taxon>Kordiimonas</taxon>
    </lineage>
</organism>
<dbReference type="Pfam" id="PF00565">
    <property type="entry name" value="SNase"/>
    <property type="match status" value="1"/>
</dbReference>
<dbReference type="EMBL" id="BNCI01000001">
    <property type="protein sequence ID" value="GHF14458.1"/>
    <property type="molecule type" value="Genomic_DNA"/>
</dbReference>
<evidence type="ECO:0000313" key="2">
    <source>
        <dbReference type="EMBL" id="GHF14458.1"/>
    </source>
</evidence>
<reference evidence="2" key="1">
    <citation type="journal article" date="2014" name="Int. J. Syst. Evol. Microbiol.">
        <title>Complete genome sequence of Corynebacterium casei LMG S-19264T (=DSM 44701T), isolated from a smear-ripened cheese.</title>
        <authorList>
            <consortium name="US DOE Joint Genome Institute (JGI-PGF)"/>
            <person name="Walter F."/>
            <person name="Albersmeier A."/>
            <person name="Kalinowski J."/>
            <person name="Ruckert C."/>
        </authorList>
    </citation>
    <scope>NUCLEOTIDE SEQUENCE</scope>
    <source>
        <strain evidence="2">KCTC 42590</strain>
    </source>
</reference>
<reference evidence="2" key="2">
    <citation type="submission" date="2020-09" db="EMBL/GenBank/DDBJ databases">
        <authorList>
            <person name="Sun Q."/>
            <person name="Kim S."/>
        </authorList>
    </citation>
    <scope>NUCLEOTIDE SEQUENCE</scope>
    <source>
        <strain evidence="2">KCTC 42590</strain>
    </source>
</reference>
<evidence type="ECO:0000313" key="3">
    <source>
        <dbReference type="Proteomes" id="UP000630923"/>
    </source>
</evidence>